<dbReference type="Proteomes" id="UP000654345">
    <property type="component" value="Unassembled WGS sequence"/>
</dbReference>
<gene>
    <name evidence="2" type="ORF">KSB_77550</name>
</gene>
<sequence length="649" mass="75084">MPQPHHSPDDNSLEIVFSRFERHTSFSPEIFTGFSSLRVLTYTASIPMIVDMLNQFETVECVFGFEGVLAGLSHILASQRFICEELTTAIQGLEDQRKRKILEYIHLGKARFFVMRGAISHSKLYLLESPTKRLVITGSANWSKRAFSGKQSEELVAFENDDKAWAYFERRYRQIRERATLDIASPTLVKEVVRIEDVPLIQHAQEAKEGLTVFVHSPSAQNVLSLPRVLHTVERLSDEYKHALPSLAQPKNGRIQFNAPLADKVVQLVKSRKQKGQEGEEPTWLSINKETRNVFLTGQAIPLAPEWSAVESDVQCLIEYFENFRQGFVGDIAQHQRDYFLFLCWFYCSPFVCDFRNDATIQHNFLFDFPQFAVLYGKSNCGKSKLVETLMKSMFGHYTCMDKVHFTRTNLQALRDIRRRFPVVFDDIDKKRFTDHATELIKDEGYLRTEYPAFILSMNAEDHSFSTEIYKRCLMIYTRASLPGYNVAAARSLHKSVTAIQNRLTTALYHEYLRRMLDRLAIKPLPSDMLHYSSEIVTNIFTQASSSPLPHWCRTLTIDDYQGRAYDKIRTELKQLYLSNPSIWKIGRSEIVLLVPGNSRELHRIIPDWILKEGSKAGTIILDRPQLESFLQMSFRRAWLQRFFPKNNA</sequence>
<evidence type="ECO:0000313" key="2">
    <source>
        <dbReference type="EMBL" id="GHO59280.1"/>
    </source>
</evidence>
<dbReference type="EMBL" id="BNJG01000003">
    <property type="protein sequence ID" value="GHO59280.1"/>
    <property type="molecule type" value="Genomic_DNA"/>
</dbReference>
<reference evidence="2 3" key="1">
    <citation type="journal article" date="2021" name="Int. J. Syst. Evol. Microbiol.">
        <title>Reticulibacter mediterranei gen. nov., sp. nov., within the new family Reticulibacteraceae fam. nov., and Ktedonospora formicarum gen. nov., sp. nov., Ktedonobacter robiniae sp. nov., Dictyobacter formicarum sp. nov. and Dictyobacter arantiisoli sp. nov., belonging to the class Ktedonobacteria.</title>
        <authorList>
            <person name="Yabe S."/>
            <person name="Zheng Y."/>
            <person name="Wang C.M."/>
            <person name="Sakai Y."/>
            <person name="Abe K."/>
            <person name="Yokota A."/>
            <person name="Donadio S."/>
            <person name="Cavaletti L."/>
            <person name="Monciardini P."/>
        </authorList>
    </citation>
    <scope>NUCLEOTIDE SEQUENCE [LARGE SCALE GENOMIC DNA]</scope>
    <source>
        <strain evidence="2 3">SOSP1-30</strain>
    </source>
</reference>
<dbReference type="RefSeq" id="WP_201375479.1">
    <property type="nucleotide sequence ID" value="NZ_BNJG01000003.1"/>
</dbReference>
<dbReference type="CDD" id="cd09117">
    <property type="entry name" value="PLDc_Bfil_DEXD_like"/>
    <property type="match status" value="1"/>
</dbReference>
<dbReference type="SUPFAM" id="SSF52540">
    <property type="entry name" value="P-loop containing nucleoside triphosphate hydrolases"/>
    <property type="match status" value="1"/>
</dbReference>
<feature type="domain" description="PLD phosphodiesterase" evidence="1">
    <location>
        <begin position="116"/>
        <end position="146"/>
    </location>
</feature>
<proteinExistence type="predicted"/>
<comment type="caution">
    <text evidence="2">The sequence shown here is derived from an EMBL/GenBank/DDBJ whole genome shotgun (WGS) entry which is preliminary data.</text>
</comment>
<dbReference type="InterPro" id="IPR027417">
    <property type="entry name" value="P-loop_NTPase"/>
</dbReference>
<protein>
    <recommendedName>
        <fullName evidence="1">PLD phosphodiesterase domain-containing protein</fullName>
    </recommendedName>
</protein>
<accession>A0ABQ3V314</accession>
<evidence type="ECO:0000313" key="3">
    <source>
        <dbReference type="Proteomes" id="UP000654345"/>
    </source>
</evidence>
<keyword evidence="3" id="KW-1185">Reference proteome</keyword>
<dbReference type="Gene3D" id="3.30.870.10">
    <property type="entry name" value="Endonuclease Chain A"/>
    <property type="match status" value="1"/>
</dbReference>
<dbReference type="PROSITE" id="PS50035">
    <property type="entry name" value="PLD"/>
    <property type="match status" value="1"/>
</dbReference>
<dbReference type="InterPro" id="IPR001736">
    <property type="entry name" value="PLipase_D/transphosphatidylase"/>
</dbReference>
<name>A0ABQ3V314_9CHLR</name>
<evidence type="ECO:0000259" key="1">
    <source>
        <dbReference type="PROSITE" id="PS50035"/>
    </source>
</evidence>
<organism evidence="2 3">
    <name type="scientific">Ktedonobacter robiniae</name>
    <dbReference type="NCBI Taxonomy" id="2778365"/>
    <lineage>
        <taxon>Bacteria</taxon>
        <taxon>Bacillati</taxon>
        <taxon>Chloroflexota</taxon>
        <taxon>Ktedonobacteria</taxon>
        <taxon>Ktedonobacterales</taxon>
        <taxon>Ktedonobacteraceae</taxon>
        <taxon>Ktedonobacter</taxon>
    </lineage>
</organism>